<accession>A0A8S1TXI3</accession>
<keyword evidence="1" id="KW-1133">Transmembrane helix</keyword>
<dbReference type="Proteomes" id="UP000689195">
    <property type="component" value="Unassembled WGS sequence"/>
</dbReference>
<feature type="transmembrane region" description="Helical" evidence="1">
    <location>
        <begin position="6"/>
        <end position="29"/>
    </location>
</feature>
<keyword evidence="3" id="KW-1185">Reference proteome</keyword>
<dbReference type="EMBL" id="CAJJDO010000029">
    <property type="protein sequence ID" value="CAD8156910.1"/>
    <property type="molecule type" value="Genomic_DNA"/>
</dbReference>
<comment type="caution">
    <text evidence="2">The sequence shown here is derived from an EMBL/GenBank/DDBJ whole genome shotgun (WGS) entry which is preliminary data.</text>
</comment>
<evidence type="ECO:0008006" key="4">
    <source>
        <dbReference type="Google" id="ProtNLM"/>
    </source>
</evidence>
<sequence length="120" mass="14321">MKIHNTWFAQATYLGIIGAFFLLLQVLQFQNIDFIIELPKFNIFENFMISIQIITQFIYFQVSVSTFYIYSAYFINLEAQISFFYFSSTSTGIKRYSLKFMNFDLIVNQIKINLRKSIQR</sequence>
<name>A0A8S1TXI3_9CILI</name>
<feature type="transmembrane region" description="Helical" evidence="1">
    <location>
        <begin position="41"/>
        <end position="61"/>
    </location>
</feature>
<gene>
    <name evidence="2" type="ORF">PPENT_87.1.T0290243</name>
</gene>
<evidence type="ECO:0000256" key="1">
    <source>
        <dbReference type="SAM" id="Phobius"/>
    </source>
</evidence>
<dbReference type="AlphaFoldDB" id="A0A8S1TXI3"/>
<protein>
    <recommendedName>
        <fullName evidence="4">Transmembrane protein</fullName>
    </recommendedName>
</protein>
<organism evidence="2 3">
    <name type="scientific">Paramecium pentaurelia</name>
    <dbReference type="NCBI Taxonomy" id="43138"/>
    <lineage>
        <taxon>Eukaryota</taxon>
        <taxon>Sar</taxon>
        <taxon>Alveolata</taxon>
        <taxon>Ciliophora</taxon>
        <taxon>Intramacronucleata</taxon>
        <taxon>Oligohymenophorea</taxon>
        <taxon>Peniculida</taxon>
        <taxon>Parameciidae</taxon>
        <taxon>Paramecium</taxon>
    </lineage>
</organism>
<proteinExistence type="predicted"/>
<reference evidence="2" key="1">
    <citation type="submission" date="2021-01" db="EMBL/GenBank/DDBJ databases">
        <authorList>
            <consortium name="Genoscope - CEA"/>
            <person name="William W."/>
        </authorList>
    </citation>
    <scope>NUCLEOTIDE SEQUENCE</scope>
</reference>
<evidence type="ECO:0000313" key="3">
    <source>
        <dbReference type="Proteomes" id="UP000689195"/>
    </source>
</evidence>
<keyword evidence="1" id="KW-0812">Transmembrane</keyword>
<evidence type="ECO:0000313" key="2">
    <source>
        <dbReference type="EMBL" id="CAD8156910.1"/>
    </source>
</evidence>
<keyword evidence="1" id="KW-0472">Membrane</keyword>